<dbReference type="UniPathway" id="UPA00148">
    <property type="reaction ID" value="UER00233"/>
</dbReference>
<dbReference type="EC" id="2.5.1.17" evidence="4 17"/>
<comment type="subcellular location">
    <subcellularLocation>
        <location evidence="1">Cytoplasm</location>
    </subcellularLocation>
</comment>
<evidence type="ECO:0000256" key="12">
    <source>
        <dbReference type="ARBA" id="ARBA00031529"/>
    </source>
</evidence>
<gene>
    <name evidence="19" type="ORF">JQS30_14510</name>
</gene>
<dbReference type="FunFam" id="1.20.1200.10:FF:000003">
    <property type="entry name" value="ATP:cob(I)alamin adenosyltransferase"/>
    <property type="match status" value="1"/>
</dbReference>
<keyword evidence="6" id="KW-0963">Cytoplasm</keyword>
<feature type="domain" description="Cobalamin adenosyltransferase-like" evidence="18">
    <location>
        <begin position="8"/>
        <end position="176"/>
    </location>
</feature>
<proteinExistence type="inferred from homology"/>
<evidence type="ECO:0000256" key="13">
    <source>
        <dbReference type="ARBA" id="ARBA00033334"/>
    </source>
</evidence>
<sequence length="198" mass="21904">MSVRLTKIYTKTGDDGTTGLADFSRIPKTHPRITAYADADETNAALGVAVALGDLDEKLIEVIQQLQNDLFDVGADLSTPVAEDPKYPPLRITQDYITRLENWIDEYNAELEPLKSFILRGGTPAAALLHQACTIARRAERSTWGLLEVDAENTHELPATYLNRLSDLLFVLSRYANQGGSEILWKPGGGFDRDEKAQ</sequence>
<dbReference type="InterPro" id="IPR029499">
    <property type="entry name" value="PduO-typ"/>
</dbReference>
<dbReference type="InterPro" id="IPR036451">
    <property type="entry name" value="CblAdoTrfase-like_sf"/>
</dbReference>
<dbReference type="Gene3D" id="1.20.1200.10">
    <property type="entry name" value="Cobalamin adenosyltransferase-like"/>
    <property type="match status" value="1"/>
</dbReference>
<dbReference type="Pfam" id="PF01923">
    <property type="entry name" value="Cob_adeno_trans"/>
    <property type="match status" value="1"/>
</dbReference>
<evidence type="ECO:0000256" key="15">
    <source>
        <dbReference type="ARBA" id="ARBA00048555"/>
    </source>
</evidence>
<evidence type="ECO:0000256" key="9">
    <source>
        <dbReference type="ARBA" id="ARBA00022741"/>
    </source>
</evidence>
<dbReference type="NCBIfam" id="TIGR00636">
    <property type="entry name" value="PduO_Nterm"/>
    <property type="match status" value="1"/>
</dbReference>
<dbReference type="GO" id="GO:0009236">
    <property type="term" value="P:cobalamin biosynthetic process"/>
    <property type="evidence" value="ECO:0007669"/>
    <property type="project" value="UniProtKB-UniRule"/>
</dbReference>
<dbReference type="GO" id="GO:0005737">
    <property type="term" value="C:cytoplasm"/>
    <property type="evidence" value="ECO:0007669"/>
    <property type="project" value="UniProtKB-SubCell"/>
</dbReference>
<evidence type="ECO:0000256" key="11">
    <source>
        <dbReference type="ARBA" id="ARBA00023244"/>
    </source>
</evidence>
<comment type="catalytic activity">
    <reaction evidence="15 17">
        <text>2 cob(II)yrinate a,c diamide + reduced [electron-transfer flavoprotein] + 2 ATP = 2 adenosylcob(III)yrinate a,c-diamide + 2 triphosphate + oxidized [electron-transfer flavoprotein] + 3 H(+)</text>
        <dbReference type="Rhea" id="RHEA:11528"/>
        <dbReference type="Rhea" id="RHEA-COMP:10685"/>
        <dbReference type="Rhea" id="RHEA-COMP:10686"/>
        <dbReference type="ChEBI" id="CHEBI:15378"/>
        <dbReference type="ChEBI" id="CHEBI:18036"/>
        <dbReference type="ChEBI" id="CHEBI:30616"/>
        <dbReference type="ChEBI" id="CHEBI:57692"/>
        <dbReference type="ChEBI" id="CHEBI:58307"/>
        <dbReference type="ChEBI" id="CHEBI:58503"/>
        <dbReference type="ChEBI" id="CHEBI:58537"/>
        <dbReference type="EC" id="2.5.1.17"/>
    </reaction>
</comment>
<dbReference type="InterPro" id="IPR016030">
    <property type="entry name" value="CblAdoTrfase-like"/>
</dbReference>
<dbReference type="PANTHER" id="PTHR12213">
    <property type="entry name" value="CORRINOID ADENOSYLTRANSFERASE"/>
    <property type="match status" value="1"/>
</dbReference>
<comment type="pathway">
    <text evidence="2 17">Cofactor biosynthesis; adenosylcobalamin biosynthesis; adenosylcobalamin from cob(II)yrinate a,c-diamide: step 2/7.</text>
</comment>
<evidence type="ECO:0000313" key="20">
    <source>
        <dbReference type="Proteomes" id="UP000662939"/>
    </source>
</evidence>
<evidence type="ECO:0000256" key="1">
    <source>
        <dbReference type="ARBA" id="ARBA00004496"/>
    </source>
</evidence>
<evidence type="ECO:0000256" key="10">
    <source>
        <dbReference type="ARBA" id="ARBA00022840"/>
    </source>
</evidence>
<protein>
    <recommendedName>
        <fullName evidence="5 17">Corrinoid adenosyltransferase</fullName>
        <ecNumber evidence="4 17">2.5.1.17</ecNumber>
    </recommendedName>
    <alternativeName>
        <fullName evidence="12 17">Cob(II)alamin adenosyltransferase</fullName>
    </alternativeName>
    <alternativeName>
        <fullName evidence="14 17">Cob(II)yrinic acid a,c-diamide adenosyltransferase</fullName>
    </alternativeName>
    <alternativeName>
        <fullName evidence="13 17">Cobinamide/cobalamin adenosyltransferase</fullName>
    </alternativeName>
</protein>
<evidence type="ECO:0000259" key="18">
    <source>
        <dbReference type="Pfam" id="PF01923"/>
    </source>
</evidence>
<dbReference type="RefSeq" id="WP_213170956.1">
    <property type="nucleotide sequence ID" value="NZ_CP070496.1"/>
</dbReference>
<evidence type="ECO:0000256" key="6">
    <source>
        <dbReference type="ARBA" id="ARBA00022490"/>
    </source>
</evidence>
<evidence type="ECO:0000313" key="19">
    <source>
        <dbReference type="EMBL" id="QSB04956.1"/>
    </source>
</evidence>
<organism evidence="19 20">
    <name type="scientific">Natronoglycomyces albus</name>
    <dbReference type="NCBI Taxonomy" id="2811108"/>
    <lineage>
        <taxon>Bacteria</taxon>
        <taxon>Bacillati</taxon>
        <taxon>Actinomycetota</taxon>
        <taxon>Actinomycetes</taxon>
        <taxon>Glycomycetales</taxon>
        <taxon>Glycomycetaceae</taxon>
        <taxon>Natronoglycomyces</taxon>
    </lineage>
</organism>
<keyword evidence="10 17" id="KW-0067">ATP-binding</keyword>
<reference evidence="19" key="1">
    <citation type="submission" date="2021-02" db="EMBL/GenBank/DDBJ databases">
        <title>Natronoglycomyces albus gen. nov., sp. nov, a haloalkaliphilic actinobacterium from a soda solonchak soil.</title>
        <authorList>
            <person name="Sorokin D.Y."/>
            <person name="Khijniak T.V."/>
            <person name="Zakharycheva A.P."/>
            <person name="Boueva O.V."/>
            <person name="Ariskina E.V."/>
            <person name="Hahnke R.L."/>
            <person name="Bunk B."/>
            <person name="Sproer C."/>
            <person name="Schumann P."/>
            <person name="Evtushenko L.I."/>
            <person name="Kublanov I.V."/>
        </authorList>
    </citation>
    <scope>NUCLEOTIDE SEQUENCE</scope>
    <source>
        <strain evidence="19">DSM 106290</strain>
    </source>
</reference>
<evidence type="ECO:0000256" key="5">
    <source>
        <dbReference type="ARBA" id="ARBA00020963"/>
    </source>
</evidence>
<keyword evidence="11" id="KW-0627">Porphyrin biosynthesis</keyword>
<dbReference type="GO" id="GO:0006779">
    <property type="term" value="P:porphyrin-containing compound biosynthetic process"/>
    <property type="evidence" value="ECO:0007669"/>
    <property type="project" value="UniProtKB-KW"/>
</dbReference>
<evidence type="ECO:0000256" key="3">
    <source>
        <dbReference type="ARBA" id="ARBA00007487"/>
    </source>
</evidence>
<evidence type="ECO:0000256" key="16">
    <source>
        <dbReference type="ARBA" id="ARBA00048692"/>
    </source>
</evidence>
<evidence type="ECO:0000256" key="2">
    <source>
        <dbReference type="ARBA" id="ARBA00005121"/>
    </source>
</evidence>
<dbReference type="Proteomes" id="UP000662939">
    <property type="component" value="Chromosome"/>
</dbReference>
<evidence type="ECO:0000256" key="14">
    <source>
        <dbReference type="ARBA" id="ARBA00033354"/>
    </source>
</evidence>
<evidence type="ECO:0000256" key="8">
    <source>
        <dbReference type="ARBA" id="ARBA00022679"/>
    </source>
</evidence>
<accession>A0A895XQW8</accession>
<keyword evidence="9 17" id="KW-0547">Nucleotide-binding</keyword>
<keyword evidence="7 17" id="KW-0169">Cobalamin biosynthesis</keyword>
<evidence type="ECO:0000256" key="17">
    <source>
        <dbReference type="RuleBase" id="RU366026"/>
    </source>
</evidence>
<keyword evidence="8 17" id="KW-0808">Transferase</keyword>
<dbReference type="AlphaFoldDB" id="A0A895XQW8"/>
<dbReference type="EMBL" id="CP070496">
    <property type="protein sequence ID" value="QSB04956.1"/>
    <property type="molecule type" value="Genomic_DNA"/>
</dbReference>
<dbReference type="KEGG" id="nav:JQS30_14510"/>
<dbReference type="GO" id="GO:0005524">
    <property type="term" value="F:ATP binding"/>
    <property type="evidence" value="ECO:0007669"/>
    <property type="project" value="UniProtKB-UniRule"/>
</dbReference>
<name>A0A895XQW8_9ACTN</name>
<dbReference type="SUPFAM" id="SSF89028">
    <property type="entry name" value="Cobalamin adenosyltransferase-like"/>
    <property type="match status" value="1"/>
</dbReference>
<comment type="catalytic activity">
    <reaction evidence="16 17">
        <text>2 cob(II)alamin + reduced [electron-transfer flavoprotein] + 2 ATP = 2 adenosylcob(III)alamin + 2 triphosphate + oxidized [electron-transfer flavoprotein] + 3 H(+)</text>
        <dbReference type="Rhea" id="RHEA:28671"/>
        <dbReference type="Rhea" id="RHEA-COMP:10685"/>
        <dbReference type="Rhea" id="RHEA-COMP:10686"/>
        <dbReference type="ChEBI" id="CHEBI:15378"/>
        <dbReference type="ChEBI" id="CHEBI:16304"/>
        <dbReference type="ChEBI" id="CHEBI:18036"/>
        <dbReference type="ChEBI" id="CHEBI:18408"/>
        <dbReference type="ChEBI" id="CHEBI:30616"/>
        <dbReference type="ChEBI" id="CHEBI:57692"/>
        <dbReference type="ChEBI" id="CHEBI:58307"/>
        <dbReference type="EC" id="2.5.1.17"/>
    </reaction>
</comment>
<evidence type="ECO:0000256" key="4">
    <source>
        <dbReference type="ARBA" id="ARBA00012454"/>
    </source>
</evidence>
<evidence type="ECO:0000256" key="7">
    <source>
        <dbReference type="ARBA" id="ARBA00022573"/>
    </source>
</evidence>
<dbReference type="PANTHER" id="PTHR12213:SF0">
    <property type="entry name" value="CORRINOID ADENOSYLTRANSFERASE MMAB"/>
    <property type="match status" value="1"/>
</dbReference>
<keyword evidence="20" id="KW-1185">Reference proteome</keyword>
<dbReference type="GO" id="GO:0008817">
    <property type="term" value="F:corrinoid adenosyltransferase activity"/>
    <property type="evidence" value="ECO:0007669"/>
    <property type="project" value="UniProtKB-UniRule"/>
</dbReference>
<comment type="similarity">
    <text evidence="3 17">Belongs to the Cob(I)alamin adenosyltransferase family.</text>
</comment>